<keyword evidence="3" id="KW-0963">Cytoplasm</keyword>
<dbReference type="InterPro" id="IPR026151">
    <property type="entry name" value="Maspardin"/>
</dbReference>
<accession>A0ABV8WPZ6</accession>
<keyword evidence="6" id="KW-1185">Reference proteome</keyword>
<dbReference type="InterPro" id="IPR000073">
    <property type="entry name" value="AB_hydrolase_1"/>
</dbReference>
<gene>
    <name evidence="5" type="ORF">ACFO0G_18115</name>
</gene>
<protein>
    <recommendedName>
        <fullName evidence="2">Maspardin</fullName>
    </recommendedName>
</protein>
<dbReference type="PANTHER" id="PTHR15913">
    <property type="entry name" value="ACID CLUSTER PROTEIN 33"/>
    <property type="match status" value="1"/>
</dbReference>
<dbReference type="RefSeq" id="WP_376979367.1">
    <property type="nucleotide sequence ID" value="NZ_JBHSDQ010000010.1"/>
</dbReference>
<dbReference type="GO" id="GO:0016787">
    <property type="term" value="F:hydrolase activity"/>
    <property type="evidence" value="ECO:0007669"/>
    <property type="project" value="UniProtKB-KW"/>
</dbReference>
<evidence type="ECO:0000256" key="2">
    <source>
        <dbReference type="ARBA" id="ARBA00020148"/>
    </source>
</evidence>
<organism evidence="5 6">
    <name type="scientific">Arthrobacter sedimenti</name>
    <dbReference type="NCBI Taxonomy" id="2694931"/>
    <lineage>
        <taxon>Bacteria</taxon>
        <taxon>Bacillati</taxon>
        <taxon>Actinomycetota</taxon>
        <taxon>Actinomycetes</taxon>
        <taxon>Micrococcales</taxon>
        <taxon>Micrococcaceae</taxon>
        <taxon>Arthrobacter</taxon>
    </lineage>
</organism>
<evidence type="ECO:0000256" key="1">
    <source>
        <dbReference type="ARBA" id="ARBA00004496"/>
    </source>
</evidence>
<evidence type="ECO:0000259" key="4">
    <source>
        <dbReference type="Pfam" id="PF00561"/>
    </source>
</evidence>
<dbReference type="InterPro" id="IPR029058">
    <property type="entry name" value="AB_hydrolase_fold"/>
</dbReference>
<sequence>MTSAGDAAGSVGSQELQVRFERFQARFPIRSVQLGPAAWNYLDTGGQGPVLLMLPGGTYRPDNYFQLIEDLARDHRILAPAYPAVHPLPLVVAGLTALLDYAGVGSATVCGWSYGGYVAQVFAKEAPSRVRNLVLAETGTRHIFGLTTMRVFAAVFARLPLRAKQSFTRRLWRRWSSAVPESREFWDRRLEEELQQISNLQHTAGVANMIDFMAHYTPSPGWLAPWKGRVLILQSAGDEAFSADRQAELRAAYPDAVVRTITGGHTALFSNPGWFTWHIRDFDG</sequence>
<keyword evidence="5" id="KW-0378">Hydrolase</keyword>
<dbReference type="SUPFAM" id="SSF53474">
    <property type="entry name" value="alpha/beta-Hydrolases"/>
    <property type="match status" value="1"/>
</dbReference>
<dbReference type="Gene3D" id="3.40.50.1820">
    <property type="entry name" value="alpha/beta hydrolase"/>
    <property type="match status" value="1"/>
</dbReference>
<evidence type="ECO:0000256" key="3">
    <source>
        <dbReference type="ARBA" id="ARBA00022490"/>
    </source>
</evidence>
<dbReference type="PANTHER" id="PTHR15913:SF0">
    <property type="entry name" value="MASPARDIN"/>
    <property type="match status" value="1"/>
</dbReference>
<reference evidence="6" key="1">
    <citation type="journal article" date="2019" name="Int. J. Syst. Evol. Microbiol.">
        <title>The Global Catalogue of Microorganisms (GCM) 10K type strain sequencing project: providing services to taxonomists for standard genome sequencing and annotation.</title>
        <authorList>
            <consortium name="The Broad Institute Genomics Platform"/>
            <consortium name="The Broad Institute Genome Sequencing Center for Infectious Disease"/>
            <person name="Wu L."/>
            <person name="Ma J."/>
        </authorList>
    </citation>
    <scope>NUCLEOTIDE SEQUENCE [LARGE SCALE GENOMIC DNA]</scope>
    <source>
        <strain evidence="6">PJ61</strain>
    </source>
</reference>
<dbReference type="Proteomes" id="UP001595778">
    <property type="component" value="Unassembled WGS sequence"/>
</dbReference>
<evidence type="ECO:0000313" key="5">
    <source>
        <dbReference type="EMBL" id="MFC4398015.1"/>
    </source>
</evidence>
<comment type="subcellular location">
    <subcellularLocation>
        <location evidence="1">Cytoplasm</location>
    </subcellularLocation>
</comment>
<comment type="caution">
    <text evidence="5">The sequence shown here is derived from an EMBL/GenBank/DDBJ whole genome shotgun (WGS) entry which is preliminary data.</text>
</comment>
<name>A0ABV8WPZ6_9MICC</name>
<evidence type="ECO:0000313" key="6">
    <source>
        <dbReference type="Proteomes" id="UP001595778"/>
    </source>
</evidence>
<dbReference type="EMBL" id="JBHSDQ010000010">
    <property type="protein sequence ID" value="MFC4398015.1"/>
    <property type="molecule type" value="Genomic_DNA"/>
</dbReference>
<feature type="domain" description="AB hydrolase-1" evidence="4">
    <location>
        <begin position="96"/>
        <end position="272"/>
    </location>
</feature>
<dbReference type="Pfam" id="PF00561">
    <property type="entry name" value="Abhydrolase_1"/>
    <property type="match status" value="1"/>
</dbReference>
<proteinExistence type="predicted"/>